<evidence type="ECO:0000313" key="3">
    <source>
        <dbReference type="EMBL" id="MDF0590255.1"/>
    </source>
</evidence>
<keyword evidence="4" id="KW-1185">Reference proteome</keyword>
<dbReference type="SUPFAM" id="SSF160350">
    <property type="entry name" value="Rnp2-like"/>
    <property type="match status" value="1"/>
</dbReference>
<comment type="caution">
    <text evidence="3">The sequence shown here is derived from an EMBL/GenBank/DDBJ whole genome shotgun (WGS) entry which is preliminary data.</text>
</comment>
<protein>
    <recommendedName>
        <fullName evidence="2">Ribonuclease P protein component 2</fullName>
        <shortName evidence="2">RNase P component 2</shortName>
        <ecNumber evidence="2">3.1.26.5</ecNumber>
    </recommendedName>
    <alternativeName>
        <fullName evidence="2">Pop5</fullName>
    </alternativeName>
</protein>
<comment type="function">
    <text evidence="2">Part of ribonuclease P, a protein complex that generates mature tRNA molecules by cleaving their 5'-ends.</text>
</comment>
<comment type="subcellular location">
    <subcellularLocation>
        <location evidence="2">Cytoplasm</location>
    </subcellularLocation>
</comment>
<organism evidence="3 4">
    <name type="scientific">Candidatus Methanocrinis natronophilus</name>
    <dbReference type="NCBI Taxonomy" id="3033396"/>
    <lineage>
        <taxon>Archaea</taxon>
        <taxon>Methanobacteriati</taxon>
        <taxon>Methanobacteriota</taxon>
        <taxon>Stenosarchaea group</taxon>
        <taxon>Methanomicrobia</taxon>
        <taxon>Methanotrichales</taxon>
        <taxon>Methanotrichaceae</taxon>
        <taxon>Methanocrinis</taxon>
    </lineage>
</organism>
<name>A0ABT5X6E3_9EURY</name>
<comment type="similarity">
    <text evidence="2">Belongs to the eukaryotic/archaeal RNase P protein component 2 family.</text>
</comment>
<evidence type="ECO:0000256" key="1">
    <source>
        <dbReference type="ARBA" id="ARBA00022694"/>
    </source>
</evidence>
<dbReference type="EC" id="3.1.26.5" evidence="2"/>
<gene>
    <name evidence="2" type="primary">rnp2</name>
    <name evidence="3" type="ORF">P0O15_03585</name>
</gene>
<dbReference type="Gene3D" id="3.30.70.3250">
    <property type="entry name" value="Ribonuclease P, Pop5 subunit"/>
    <property type="match status" value="1"/>
</dbReference>
<keyword evidence="2" id="KW-0255">Endonuclease</keyword>
<dbReference type="InterPro" id="IPR002759">
    <property type="entry name" value="Pop5/Rpp14/Rnp2-like"/>
</dbReference>
<keyword evidence="2" id="KW-0963">Cytoplasm</keyword>
<evidence type="ECO:0000313" key="4">
    <source>
        <dbReference type="Proteomes" id="UP001220010"/>
    </source>
</evidence>
<keyword evidence="2" id="KW-0378">Hydrolase</keyword>
<evidence type="ECO:0000256" key="2">
    <source>
        <dbReference type="HAMAP-Rule" id="MF_00755"/>
    </source>
</evidence>
<comment type="subunit">
    <text evidence="2">Consists of a catalytic RNA component and at least 4-5 protein subunits.</text>
</comment>
<sequence length="178" mass="19760">MRSWLPVLRERRRYLAIEVEAEDRIRRTDLAAEIWNAQTSLLGDLGAARNRLRVISFDGRFGIIRYSHQRTEECRAVLATIHTIGGTRAAIRVRGISGTIKAATEKYIPQSTLQPDENVRRVDSGLVSGSVARVHGREIDLCPDDRKMTEGSGTRYVGLTSFDLCGEDTDADGTSDGL</sequence>
<accession>A0ABT5X6E3</accession>
<dbReference type="RefSeq" id="WP_316966008.1">
    <property type="nucleotide sequence ID" value="NZ_JARFPK010000009.1"/>
</dbReference>
<dbReference type="EMBL" id="JARFPK010000009">
    <property type="protein sequence ID" value="MDF0590255.1"/>
    <property type="molecule type" value="Genomic_DNA"/>
</dbReference>
<dbReference type="HAMAP" id="MF_00755">
    <property type="entry name" value="RNase_P_2"/>
    <property type="match status" value="1"/>
</dbReference>
<dbReference type="InterPro" id="IPR038085">
    <property type="entry name" value="Rnp2-like_sf"/>
</dbReference>
<proteinExistence type="inferred from homology"/>
<dbReference type="Pfam" id="PF01900">
    <property type="entry name" value="RNase_P_Rpp14"/>
    <property type="match status" value="1"/>
</dbReference>
<comment type="catalytic activity">
    <reaction evidence="2">
        <text>Endonucleolytic cleavage of RNA, removing 5'-extranucleotides from tRNA precursor.</text>
        <dbReference type="EC" id="3.1.26.5"/>
    </reaction>
</comment>
<reference evidence="3 4" key="1">
    <citation type="submission" date="2023-03" db="EMBL/GenBank/DDBJ databases">
        <title>WGS of Methanotrichaceae archaeon Mx.</title>
        <authorList>
            <person name="Sorokin D.Y."/>
            <person name="Merkel A.Y."/>
        </authorList>
    </citation>
    <scope>NUCLEOTIDE SEQUENCE [LARGE SCALE GENOMIC DNA]</scope>
    <source>
        <strain evidence="3 4">Mx</strain>
    </source>
</reference>
<keyword evidence="2" id="KW-0540">Nuclease</keyword>
<keyword evidence="1 2" id="KW-0819">tRNA processing</keyword>
<dbReference type="Proteomes" id="UP001220010">
    <property type="component" value="Unassembled WGS sequence"/>
</dbReference>